<dbReference type="FunFam" id="1.10.150.60:FF:000021">
    <property type="entry name" value="Chromatin structure-remodeling complex subunit rsc9"/>
    <property type="match status" value="1"/>
</dbReference>
<dbReference type="GO" id="GO:0006325">
    <property type="term" value="P:chromatin organization"/>
    <property type="evidence" value="ECO:0007669"/>
    <property type="project" value="UniProtKB-KW"/>
</dbReference>
<feature type="compositionally biased region" description="Low complexity" evidence="5">
    <location>
        <begin position="237"/>
        <end position="246"/>
    </location>
</feature>
<dbReference type="AlphaFoldDB" id="A0A6G1G187"/>
<evidence type="ECO:0000256" key="1">
    <source>
        <dbReference type="ARBA" id="ARBA00022853"/>
    </source>
</evidence>
<dbReference type="PANTHER" id="PTHR22970:SF14">
    <property type="entry name" value="AT-RICH INTERACTIVE DOMAIN-CONTAINING PROTEIN 2"/>
    <property type="match status" value="1"/>
</dbReference>
<dbReference type="InterPro" id="IPR036431">
    <property type="entry name" value="ARID_dom_sf"/>
</dbReference>
<dbReference type="InterPro" id="IPR003150">
    <property type="entry name" value="DNA-bd_RFX"/>
</dbReference>
<dbReference type="GO" id="GO:0016586">
    <property type="term" value="C:RSC-type complex"/>
    <property type="evidence" value="ECO:0007669"/>
    <property type="project" value="TreeGrafter"/>
</dbReference>
<dbReference type="GO" id="GO:0006355">
    <property type="term" value="P:regulation of DNA-templated transcription"/>
    <property type="evidence" value="ECO:0007669"/>
    <property type="project" value="InterPro"/>
</dbReference>
<dbReference type="InterPro" id="IPR052406">
    <property type="entry name" value="Chromatin_Remodeling_Comp"/>
</dbReference>
<dbReference type="GeneID" id="54418137"/>
<dbReference type="Pfam" id="PF01388">
    <property type="entry name" value="ARID"/>
    <property type="match status" value="1"/>
</dbReference>
<dbReference type="SUPFAM" id="SSF46774">
    <property type="entry name" value="ARID-like"/>
    <property type="match status" value="1"/>
</dbReference>
<keyword evidence="4" id="KW-0539">Nucleus</keyword>
<keyword evidence="1" id="KW-0156">Chromatin regulator</keyword>
<dbReference type="EMBL" id="ML975159">
    <property type="protein sequence ID" value="KAF1811877.1"/>
    <property type="molecule type" value="Genomic_DNA"/>
</dbReference>
<dbReference type="InterPro" id="IPR016024">
    <property type="entry name" value="ARM-type_fold"/>
</dbReference>
<sequence length="940" mass="104751">MAPPAIPAEDTIERTPEYEAFIKGLEEYSEKRGTRLDKEPKIGARHLDLLKLYKRVTDEGGYDIVSDTKGNKLAWRRIASELLPPSAQIGTLAFMVKTAYYKNLAAYEISTLHKKEPPPREILEDLTAKGGDLLNRTLENYRPRLNRETEFLANGKEGETDGSDADGQRTPKDDKMDLDELANSAGARTTRSLRHNPPQRALFQPDVLPARQSRTSINQTQSPTPVAASQQPTTNGVSSVPPNSVVLANYDPKPQVPSAVKPVNTPSNNPELFRQLRERQTAKKPFPGVQKGLMMPGTGYPGANIYIRAQMALMSGIPTEVKYALHHLVKISHERGDKYRFDAFSNLAEALMGVVLEVSVLYYGVKWQVSYSNEESAEPYVLNGLEGTRNLLQKLEELPIIEPADSLETQHFALSMQNVNEAALVLRNMVLLEENAKYLSSTPLIRDTIAIVLDLPNRPALSEVKHYALEIVEQLTKFFILPADDPLYLTLLAQLKSEDRGTLITTMRALSRIGIDLETKYTLQNVPETTLSSINDFLLVDDEELRGACLDFFYQFTASVENVEFLLHAINLDTLVAQLVRLLMHGAQYINMTPKVITPPKPQPPAEMPPKLCASILDKLCRIDDPRELASQWIRMCFEEDQASEITQINLWNAYNATFSPNAQANPSRPLMNAKDFISNVSSVLPAATAQLTHGNPPKYTIRGIRPRHIPVDSRGIPYIKCKWHLERTEGAMDVDYAAPLECDELSPNVEELWNHIVASHLHVPRRSDGKFDPSPTPPLGHRYLCHWGGCTKYSPHGASGPREAAAHVKVHLPDDSAKGAQRQKYNRTADDPAVTVRTETPRTYWNTATDERNDPTGLPLASVLVLRNLARQMGKLDAAGEARGTGRPWDAAPVGVGLVEKVFATYREELYYVMAFNLSLREYIHSLVRAIAAVSGGVF</sequence>
<keyword evidence="9" id="KW-1185">Reference proteome</keyword>
<dbReference type="PROSITE" id="PS51011">
    <property type="entry name" value="ARID"/>
    <property type="match status" value="1"/>
</dbReference>
<protein>
    <recommendedName>
        <fullName evidence="11">RSC complex subunit Rsc9</fullName>
    </recommendedName>
</protein>
<feature type="compositionally biased region" description="Polar residues" evidence="5">
    <location>
        <begin position="212"/>
        <end position="236"/>
    </location>
</feature>
<evidence type="ECO:0000259" key="7">
    <source>
        <dbReference type="PROSITE" id="PS51526"/>
    </source>
</evidence>
<dbReference type="RefSeq" id="XP_033533508.1">
    <property type="nucleotide sequence ID" value="XM_033677567.1"/>
</dbReference>
<dbReference type="GO" id="GO:0003677">
    <property type="term" value="F:DNA binding"/>
    <property type="evidence" value="ECO:0007669"/>
    <property type="project" value="InterPro"/>
</dbReference>
<name>A0A6G1G187_9PEZI</name>
<evidence type="ECO:0000256" key="4">
    <source>
        <dbReference type="ARBA" id="ARBA00023242"/>
    </source>
</evidence>
<dbReference type="InterPro" id="IPR001606">
    <property type="entry name" value="ARID_dom"/>
</dbReference>
<feature type="domain" description="RFX-type winged-helix" evidence="7">
    <location>
        <begin position="630"/>
        <end position="709"/>
    </location>
</feature>
<dbReference type="CDD" id="cd16100">
    <property type="entry name" value="ARID"/>
    <property type="match status" value="1"/>
</dbReference>
<dbReference type="Gene3D" id="1.10.150.60">
    <property type="entry name" value="ARID DNA-binding domain"/>
    <property type="match status" value="1"/>
</dbReference>
<dbReference type="PANTHER" id="PTHR22970">
    <property type="entry name" value="AT-RICH INTERACTIVE DOMAIN-CONTAINING PROTEIN 2"/>
    <property type="match status" value="1"/>
</dbReference>
<proteinExistence type="predicted"/>
<dbReference type="PROSITE" id="PS51526">
    <property type="entry name" value="RFX_DBD"/>
    <property type="match status" value="1"/>
</dbReference>
<evidence type="ECO:0000313" key="9">
    <source>
        <dbReference type="Proteomes" id="UP000504638"/>
    </source>
</evidence>
<reference evidence="10" key="3">
    <citation type="submission" date="2025-04" db="UniProtKB">
        <authorList>
            <consortium name="RefSeq"/>
        </authorList>
    </citation>
    <scope>IDENTIFICATION</scope>
    <source>
        <strain evidence="10">CBS 781.70</strain>
    </source>
</reference>
<keyword evidence="3" id="KW-0804">Transcription</keyword>
<accession>A0A6G1G187</accession>
<evidence type="ECO:0008006" key="11">
    <source>
        <dbReference type="Google" id="ProtNLM"/>
    </source>
</evidence>
<dbReference type="SMART" id="SM00501">
    <property type="entry name" value="BRIGHT"/>
    <property type="match status" value="1"/>
</dbReference>
<dbReference type="SUPFAM" id="SSF48371">
    <property type="entry name" value="ARM repeat"/>
    <property type="match status" value="1"/>
</dbReference>
<feature type="region of interest" description="Disordered" evidence="5">
    <location>
        <begin position="145"/>
        <end position="268"/>
    </location>
</feature>
<evidence type="ECO:0000259" key="6">
    <source>
        <dbReference type="PROSITE" id="PS51011"/>
    </source>
</evidence>
<reference evidence="10" key="2">
    <citation type="submission" date="2020-04" db="EMBL/GenBank/DDBJ databases">
        <authorList>
            <consortium name="NCBI Genome Project"/>
        </authorList>
    </citation>
    <scope>NUCLEOTIDE SEQUENCE</scope>
    <source>
        <strain evidence="10">CBS 781.70</strain>
    </source>
</reference>
<evidence type="ECO:0000256" key="2">
    <source>
        <dbReference type="ARBA" id="ARBA00023015"/>
    </source>
</evidence>
<evidence type="ECO:0000313" key="8">
    <source>
        <dbReference type="EMBL" id="KAF1811877.1"/>
    </source>
</evidence>
<keyword evidence="2" id="KW-0805">Transcription regulation</keyword>
<evidence type="ECO:0000313" key="10">
    <source>
        <dbReference type="RefSeq" id="XP_033533508.1"/>
    </source>
</evidence>
<dbReference type="Proteomes" id="UP000504638">
    <property type="component" value="Unplaced"/>
</dbReference>
<evidence type="ECO:0000256" key="3">
    <source>
        <dbReference type="ARBA" id="ARBA00023163"/>
    </source>
</evidence>
<feature type="domain" description="ARID" evidence="6">
    <location>
        <begin position="15"/>
        <end position="112"/>
    </location>
</feature>
<organism evidence="8">
    <name type="scientific">Eremomyces bilateralis CBS 781.70</name>
    <dbReference type="NCBI Taxonomy" id="1392243"/>
    <lineage>
        <taxon>Eukaryota</taxon>
        <taxon>Fungi</taxon>
        <taxon>Dikarya</taxon>
        <taxon>Ascomycota</taxon>
        <taxon>Pezizomycotina</taxon>
        <taxon>Dothideomycetes</taxon>
        <taxon>Dothideomycetes incertae sedis</taxon>
        <taxon>Eremomycetales</taxon>
        <taxon>Eremomycetaceae</taxon>
        <taxon>Eremomyces</taxon>
    </lineage>
</organism>
<feature type="compositionally biased region" description="Basic and acidic residues" evidence="5">
    <location>
        <begin position="166"/>
        <end position="175"/>
    </location>
</feature>
<gene>
    <name evidence="8 10" type="ORF">P152DRAFT_436752</name>
</gene>
<reference evidence="8 10" key="1">
    <citation type="submission" date="2020-01" db="EMBL/GenBank/DDBJ databases">
        <authorList>
            <consortium name="DOE Joint Genome Institute"/>
            <person name="Haridas S."/>
            <person name="Albert R."/>
            <person name="Binder M."/>
            <person name="Bloem J."/>
            <person name="Labutti K."/>
            <person name="Salamov A."/>
            <person name="Andreopoulos B."/>
            <person name="Baker S.E."/>
            <person name="Barry K."/>
            <person name="Bills G."/>
            <person name="Bluhm B.H."/>
            <person name="Cannon C."/>
            <person name="Castanera R."/>
            <person name="Culley D.E."/>
            <person name="Daum C."/>
            <person name="Ezra D."/>
            <person name="Gonzalez J.B."/>
            <person name="Henrissat B."/>
            <person name="Kuo A."/>
            <person name="Liang C."/>
            <person name="Lipzen A."/>
            <person name="Lutzoni F."/>
            <person name="Magnuson J."/>
            <person name="Mondo S."/>
            <person name="Nolan M."/>
            <person name="Ohm R."/>
            <person name="Pangilinan J."/>
            <person name="Park H.-J."/>
            <person name="Ramirez L."/>
            <person name="Alfaro M."/>
            <person name="Sun H."/>
            <person name="Tritt A."/>
            <person name="Yoshinaga Y."/>
            <person name="Zwiers L.-H."/>
            <person name="Turgeon B.G."/>
            <person name="Goodwin S.B."/>
            <person name="Spatafora J.W."/>
            <person name="Crous P.W."/>
            <person name="Grigoriev I.V."/>
        </authorList>
    </citation>
    <scope>NUCLEOTIDE SEQUENCE</scope>
    <source>
        <strain evidence="8 10">CBS 781.70</strain>
    </source>
</reference>
<dbReference type="SMART" id="SM01014">
    <property type="entry name" value="ARID"/>
    <property type="match status" value="1"/>
</dbReference>
<evidence type="ECO:0000256" key="5">
    <source>
        <dbReference type="SAM" id="MobiDB-lite"/>
    </source>
</evidence>
<dbReference type="OrthoDB" id="338531at2759"/>